<evidence type="ECO:0000259" key="2">
    <source>
        <dbReference type="Pfam" id="PF24494"/>
    </source>
</evidence>
<dbReference type="OrthoDB" id="5397734at2759"/>
<dbReference type="AlphaFoldDB" id="A0A3A2ZVF0"/>
<evidence type="ECO:0000313" key="4">
    <source>
        <dbReference type="Proteomes" id="UP000266188"/>
    </source>
</evidence>
<comment type="caution">
    <text evidence="3">The sequence shown here is derived from an EMBL/GenBank/DDBJ whole genome shotgun (WGS) entry which is preliminary data.</text>
</comment>
<sequence length="517" mass="57678">MSPTPENIDSRRRQPQIRWDKAKRLVVCLLFRCYEKDKPTFAAIFNAIFKDDLRESGFESPAPFSRLESQLTNMRIQGNDTWLQVIAGPPFDKYGHRSETIHLIENTAADLGLALLDKGIDNAGTSRFYSRAERDSSLEHTPDSEDESAQVAEIVELISDDEEPMDIRTNISTNSQWETVSATSDVTDFSEYDEPAVSSRMCVGEKCLWCHMEGVFSKASEPQQPEQRAPNIWSAGAKDVPPLLYRFSNIDSAGINSKQLIIAGLFASDAHVKSPDEFSSDEFKNHVTNHVRINRVLTPFISTFMTPLSPIYRALRAREGAIVTVIDAKKLQTPVYSAKALVSDMKLRNGWYCGTNEYLIWGNVPTEAIVSSFKVSELEKIASEYKDIGDMLQVNKMQKFKTTSGSSRNSLRTMLSKGPGKLDHDSGLVIGKLLKLLNISKTYSEGVALNLTNSWQFSKDGSWDEFKTGLNEAFARSSLPSPPLTTHSQPSVSVPEMDESAVNESDGHYDMIENESG</sequence>
<keyword evidence="4" id="KW-1185">Reference proteome</keyword>
<feature type="region of interest" description="Disordered" evidence="1">
    <location>
        <begin position="477"/>
        <end position="517"/>
    </location>
</feature>
<feature type="domain" description="DUF7587" evidence="2">
    <location>
        <begin position="240"/>
        <end position="378"/>
    </location>
</feature>
<name>A0A3A2ZVF0_9EURO</name>
<dbReference type="Pfam" id="PF24494">
    <property type="entry name" value="DUF7587"/>
    <property type="match status" value="1"/>
</dbReference>
<reference evidence="4" key="1">
    <citation type="submission" date="2017-02" db="EMBL/GenBank/DDBJ databases">
        <authorList>
            <person name="Tafer H."/>
            <person name="Lopandic K."/>
        </authorList>
    </citation>
    <scope>NUCLEOTIDE SEQUENCE [LARGE SCALE GENOMIC DNA]</scope>
    <source>
        <strain evidence="4">CBS 366.77</strain>
    </source>
</reference>
<dbReference type="Proteomes" id="UP000266188">
    <property type="component" value="Unassembled WGS sequence"/>
</dbReference>
<evidence type="ECO:0000256" key="1">
    <source>
        <dbReference type="SAM" id="MobiDB-lite"/>
    </source>
</evidence>
<evidence type="ECO:0000313" key="3">
    <source>
        <dbReference type="EMBL" id="RJE27129.1"/>
    </source>
</evidence>
<organism evidence="3 4">
    <name type="scientific">Aspergillus sclerotialis</name>
    <dbReference type="NCBI Taxonomy" id="2070753"/>
    <lineage>
        <taxon>Eukaryota</taxon>
        <taxon>Fungi</taxon>
        <taxon>Dikarya</taxon>
        <taxon>Ascomycota</taxon>
        <taxon>Pezizomycotina</taxon>
        <taxon>Eurotiomycetes</taxon>
        <taxon>Eurotiomycetidae</taxon>
        <taxon>Eurotiales</taxon>
        <taxon>Aspergillaceae</taxon>
        <taxon>Aspergillus</taxon>
        <taxon>Aspergillus subgen. Polypaecilum</taxon>
    </lineage>
</organism>
<dbReference type="EMBL" id="MVGC01000008">
    <property type="protein sequence ID" value="RJE27129.1"/>
    <property type="molecule type" value="Genomic_DNA"/>
</dbReference>
<protein>
    <recommendedName>
        <fullName evidence="2">DUF7587 domain-containing protein</fullName>
    </recommendedName>
</protein>
<proteinExistence type="predicted"/>
<accession>A0A3A2ZVF0</accession>
<dbReference type="InterPro" id="IPR056009">
    <property type="entry name" value="DUF7587"/>
</dbReference>
<gene>
    <name evidence="3" type="ORF">PHISCL_00482</name>
</gene>